<dbReference type="Pfam" id="PF00082">
    <property type="entry name" value="Peptidase_S8"/>
    <property type="match status" value="1"/>
</dbReference>
<organism evidence="8 9">
    <name type="scientific">Mixia osmundae (strain CBS 9802 / IAM 14324 / JCM 22182 / KY 12970)</name>
    <dbReference type="NCBI Taxonomy" id="764103"/>
    <lineage>
        <taxon>Eukaryota</taxon>
        <taxon>Fungi</taxon>
        <taxon>Dikarya</taxon>
        <taxon>Basidiomycota</taxon>
        <taxon>Pucciniomycotina</taxon>
        <taxon>Mixiomycetes</taxon>
        <taxon>Mixiales</taxon>
        <taxon>Mixiaceae</taxon>
        <taxon>Mixia</taxon>
    </lineage>
</organism>
<evidence type="ECO:0000256" key="2">
    <source>
        <dbReference type="ARBA" id="ARBA00022670"/>
    </source>
</evidence>
<dbReference type="HOGENOM" id="CLU_011263_1_4_1"/>
<evidence type="ECO:0000256" key="5">
    <source>
        <dbReference type="PROSITE-ProRule" id="PRU01240"/>
    </source>
</evidence>
<evidence type="ECO:0000313" key="8">
    <source>
        <dbReference type="EMBL" id="GAA96532.1"/>
    </source>
</evidence>
<keyword evidence="6" id="KW-0732">Signal</keyword>
<dbReference type="SUPFAM" id="SSF52743">
    <property type="entry name" value="Subtilisin-like"/>
    <property type="match status" value="1"/>
</dbReference>
<accession>G7E122</accession>
<evidence type="ECO:0000256" key="1">
    <source>
        <dbReference type="ARBA" id="ARBA00011073"/>
    </source>
</evidence>
<feature type="active site" description="Charge relay system" evidence="5">
    <location>
        <position position="187"/>
    </location>
</feature>
<dbReference type="CDD" id="cd04077">
    <property type="entry name" value="Peptidases_S8_PCSK9_ProteinaseK_like"/>
    <property type="match status" value="1"/>
</dbReference>
<dbReference type="Gene3D" id="3.30.70.80">
    <property type="entry name" value="Peptidase S8 propeptide/proteinase inhibitor I9"/>
    <property type="match status" value="1"/>
</dbReference>
<comment type="similarity">
    <text evidence="1 5">Belongs to the peptidase S8 family.</text>
</comment>
<dbReference type="InterPro" id="IPR023828">
    <property type="entry name" value="Peptidase_S8_Ser-AS"/>
</dbReference>
<dbReference type="EMBL" id="BABT02000102">
    <property type="protein sequence ID" value="GAA96532.1"/>
    <property type="molecule type" value="Genomic_DNA"/>
</dbReference>
<evidence type="ECO:0000259" key="7">
    <source>
        <dbReference type="Pfam" id="PF00082"/>
    </source>
</evidence>
<evidence type="ECO:0000256" key="6">
    <source>
        <dbReference type="SAM" id="SignalP"/>
    </source>
</evidence>
<evidence type="ECO:0000256" key="3">
    <source>
        <dbReference type="ARBA" id="ARBA00022801"/>
    </source>
</evidence>
<dbReference type="SUPFAM" id="SSF54897">
    <property type="entry name" value="Protease propeptides/inhibitors"/>
    <property type="match status" value="1"/>
</dbReference>
<dbReference type="PROSITE" id="PS51892">
    <property type="entry name" value="SUBTILASE"/>
    <property type="match status" value="1"/>
</dbReference>
<feature type="chain" id="PRO_5009955703" description="Peptidase S8/S53 domain-containing protein" evidence="6">
    <location>
        <begin position="21"/>
        <end position="400"/>
    </location>
</feature>
<protein>
    <recommendedName>
        <fullName evidence="7">Peptidase S8/S53 domain-containing protein</fullName>
    </recommendedName>
</protein>
<feature type="active site" description="Charge relay system" evidence="5">
    <location>
        <position position="156"/>
    </location>
</feature>
<dbReference type="InterPro" id="IPR037045">
    <property type="entry name" value="S8pro/Inhibitor_I9_sf"/>
</dbReference>
<dbReference type="InParanoid" id="G7E122"/>
<keyword evidence="2 5" id="KW-0645">Protease</keyword>
<dbReference type="PROSITE" id="PS00138">
    <property type="entry name" value="SUBTILASE_SER"/>
    <property type="match status" value="1"/>
</dbReference>
<feature type="signal peptide" evidence="6">
    <location>
        <begin position="1"/>
        <end position="20"/>
    </location>
</feature>
<dbReference type="RefSeq" id="XP_014567424.1">
    <property type="nucleotide sequence ID" value="XM_014711938.1"/>
</dbReference>
<comment type="caution">
    <text evidence="8">The sequence shown here is derived from an EMBL/GenBank/DDBJ whole genome shotgun (WGS) entry which is preliminary data.</text>
</comment>
<dbReference type="PANTHER" id="PTHR43806">
    <property type="entry name" value="PEPTIDASE S8"/>
    <property type="match status" value="1"/>
</dbReference>
<dbReference type="GO" id="GO:0006508">
    <property type="term" value="P:proteolysis"/>
    <property type="evidence" value="ECO:0007669"/>
    <property type="project" value="UniProtKB-KW"/>
</dbReference>
<dbReference type="InterPro" id="IPR050131">
    <property type="entry name" value="Peptidase_S8_subtilisin-like"/>
</dbReference>
<dbReference type="GO" id="GO:0004252">
    <property type="term" value="F:serine-type endopeptidase activity"/>
    <property type="evidence" value="ECO:0007669"/>
    <property type="project" value="UniProtKB-UniRule"/>
</dbReference>
<dbReference type="InterPro" id="IPR022398">
    <property type="entry name" value="Peptidase_S8_His-AS"/>
</dbReference>
<gene>
    <name evidence="8" type="primary">Mo03200</name>
    <name evidence="8" type="ORF">E5Q_03200</name>
</gene>
<dbReference type="InterPro" id="IPR015500">
    <property type="entry name" value="Peptidase_S8_subtilisin-rel"/>
</dbReference>
<dbReference type="AlphaFoldDB" id="G7E122"/>
<proteinExistence type="inferred from homology"/>
<dbReference type="OMA" id="DNPPSWG"/>
<keyword evidence="3 5" id="KW-0378">Hydrolase</keyword>
<dbReference type="STRING" id="764103.G7E122"/>
<keyword evidence="9" id="KW-1185">Reference proteome</keyword>
<evidence type="ECO:0000313" key="9">
    <source>
        <dbReference type="Proteomes" id="UP000009131"/>
    </source>
</evidence>
<feature type="domain" description="Peptidase S8/S53" evidence="7">
    <location>
        <begin position="154"/>
        <end position="368"/>
    </location>
</feature>
<dbReference type="Proteomes" id="UP000009131">
    <property type="component" value="Unassembled WGS sequence"/>
</dbReference>
<dbReference type="PRINTS" id="PR00723">
    <property type="entry name" value="SUBTILISIN"/>
</dbReference>
<name>G7E122_MIXOS</name>
<dbReference type="eggNOG" id="KOG1153">
    <property type="taxonomic scope" value="Eukaryota"/>
</dbReference>
<dbReference type="InterPro" id="IPR034193">
    <property type="entry name" value="PCSK9_ProteinaseK-like"/>
</dbReference>
<dbReference type="Gene3D" id="3.40.50.200">
    <property type="entry name" value="Peptidase S8/S53 domain"/>
    <property type="match status" value="1"/>
</dbReference>
<dbReference type="InterPro" id="IPR000209">
    <property type="entry name" value="Peptidase_S8/S53_dom"/>
</dbReference>
<dbReference type="GO" id="GO:0005615">
    <property type="term" value="C:extracellular space"/>
    <property type="evidence" value="ECO:0007669"/>
    <property type="project" value="TreeGrafter"/>
</dbReference>
<dbReference type="PANTHER" id="PTHR43806:SF58">
    <property type="entry name" value="ALKALINE PROTEASE 1-RELATED"/>
    <property type="match status" value="1"/>
</dbReference>
<evidence type="ECO:0000256" key="4">
    <source>
        <dbReference type="ARBA" id="ARBA00022825"/>
    </source>
</evidence>
<dbReference type="InterPro" id="IPR036852">
    <property type="entry name" value="Peptidase_S8/S53_dom_sf"/>
</dbReference>
<keyword evidence="4 5" id="KW-0720">Serine protease</keyword>
<dbReference type="OrthoDB" id="19448at2759"/>
<reference evidence="8 9" key="1">
    <citation type="journal article" date="2011" name="J. Gen. Appl. Microbiol.">
        <title>Draft genome sequencing of the enigmatic basidiomycete Mixia osmundae.</title>
        <authorList>
            <person name="Nishida H."/>
            <person name="Nagatsuka Y."/>
            <person name="Sugiyama J."/>
        </authorList>
    </citation>
    <scope>NUCLEOTIDE SEQUENCE [LARGE SCALE GENOMIC DNA]</scope>
    <source>
        <strain evidence="9">CBS 9802 / IAM 14324 / JCM 22182 / KY 12970</strain>
    </source>
</reference>
<dbReference type="FunFam" id="3.40.50.200:FF:000007">
    <property type="entry name" value="Subtilisin-like serine protease"/>
    <property type="match status" value="1"/>
</dbReference>
<feature type="active site" description="Charge relay system" evidence="5">
    <location>
        <position position="343"/>
    </location>
</feature>
<reference evidence="8 9" key="2">
    <citation type="journal article" date="2012" name="Open Biol.">
        <title>Characteristics of nucleosomes and linker DNA regions on the genome of the basidiomycete Mixia osmundae revealed by mono- and dinucleosome mapping.</title>
        <authorList>
            <person name="Nishida H."/>
            <person name="Kondo S."/>
            <person name="Matsumoto T."/>
            <person name="Suzuki Y."/>
            <person name="Yoshikawa H."/>
            <person name="Taylor T.D."/>
            <person name="Sugiyama J."/>
        </authorList>
    </citation>
    <scope>NUCLEOTIDE SEQUENCE [LARGE SCALE GENOMIC DNA]</scope>
    <source>
        <strain evidence="9">CBS 9802 / IAM 14324 / JCM 22182 / KY 12970</strain>
    </source>
</reference>
<dbReference type="PROSITE" id="PS00137">
    <property type="entry name" value="SUBTILASE_HIS"/>
    <property type="match status" value="1"/>
</dbReference>
<sequence length="400" mass="41590">MMLLQRLTAAVLTFTAIVNAATIPTGTPYRANGYIVTLSSTSPLAAFITQLEKIIALLPNSGKITAQYDPSILNGFSGQFSGSVLNFIASSPAVASIEIDGIARTSAITQRNADWALSRLGQKAKLAQQNDALTNFSYTYNASSTSMATPWIWIIDTGVRTTDTDFGGRAKFVTQYGGYNLTDGNGHGTHCAGTAAGTQWGVAKSAQIRAIKVLSDSGSGAISDIISGISYVAQQYKASKANPYVINLSIQASVSTALNNAITQAIIAGVHVVVAAGNSAADACQYSPASATYAITVAATDITDSQTYYSNYGKCVDLFAPGTDVTSTWYTSDNSTQVLSGTSMATPHVAGMVAYLLQQPGRNVSVVAMPTLLKSLSTAGAVQGISPNTTNILLRNGSPS</sequence>